<dbReference type="InterPro" id="IPR006710">
    <property type="entry name" value="Glyco_hydro_43"/>
</dbReference>
<dbReference type="SUPFAM" id="SSF75005">
    <property type="entry name" value="Arabinanase/levansucrase/invertase"/>
    <property type="match status" value="1"/>
</dbReference>
<dbReference type="PANTHER" id="PTHR42812:SF12">
    <property type="entry name" value="BETA-XYLOSIDASE-RELATED"/>
    <property type="match status" value="1"/>
</dbReference>
<dbReference type="PATRIC" id="fig|38300.4.peg.937"/>
<keyword evidence="2 4" id="KW-0378">Hydrolase</keyword>
<evidence type="ECO:0000256" key="1">
    <source>
        <dbReference type="ARBA" id="ARBA00009865"/>
    </source>
</evidence>
<feature type="region of interest" description="Disordered" evidence="5">
    <location>
        <begin position="512"/>
        <end position="539"/>
    </location>
</feature>
<proteinExistence type="inferred from homology"/>
<gene>
    <name evidence="6" type="ORF">SPRI_0872</name>
</gene>
<reference evidence="6 7" key="1">
    <citation type="submission" date="2015-08" db="EMBL/GenBank/DDBJ databases">
        <title>Genome sequence of the pristinamycin over-producing bacterium Streptomyces pristinaespiralis HCCB10218.</title>
        <authorList>
            <person name="Tian J."/>
            <person name="Yang J."/>
            <person name="Li L."/>
            <person name="Ruan L."/>
            <person name="Wei W."/>
            <person name="Zheng G."/>
            <person name="Wei Z."/>
            <person name="Yang S."/>
            <person name="Ge M."/>
            <person name="Jiang W."/>
            <person name="Lu Y."/>
        </authorList>
    </citation>
    <scope>NUCLEOTIDE SEQUENCE [LARGE SCALE GENOMIC DNA]</scope>
    <source>
        <strain evidence="6 7">HCCB 10218</strain>
    </source>
</reference>
<dbReference type="InterPro" id="IPR041542">
    <property type="entry name" value="GH43_C2"/>
</dbReference>
<dbReference type="InterPro" id="IPR023296">
    <property type="entry name" value="Glyco_hydro_beta-prop_sf"/>
</dbReference>
<dbReference type="SUPFAM" id="SSF49899">
    <property type="entry name" value="Concanavalin A-like lectins/glucanases"/>
    <property type="match status" value="1"/>
</dbReference>
<protein>
    <submittedName>
        <fullName evidence="6">Glycoside hydrolase</fullName>
    </submittedName>
</protein>
<dbReference type="Gene3D" id="2.115.10.20">
    <property type="entry name" value="Glycosyl hydrolase domain, family 43"/>
    <property type="match status" value="1"/>
</dbReference>
<feature type="compositionally biased region" description="Low complexity" evidence="5">
    <location>
        <begin position="514"/>
        <end position="531"/>
    </location>
</feature>
<dbReference type="Gene3D" id="2.60.120.200">
    <property type="match status" value="1"/>
</dbReference>
<dbReference type="GO" id="GO:0005975">
    <property type="term" value="P:carbohydrate metabolic process"/>
    <property type="evidence" value="ECO:0007669"/>
    <property type="project" value="InterPro"/>
</dbReference>
<dbReference type="Pfam" id="PF17851">
    <property type="entry name" value="GH43_C2"/>
    <property type="match status" value="1"/>
</dbReference>
<evidence type="ECO:0000256" key="4">
    <source>
        <dbReference type="RuleBase" id="RU361187"/>
    </source>
</evidence>
<dbReference type="Proteomes" id="UP000060513">
    <property type="component" value="Chromosome"/>
</dbReference>
<evidence type="ECO:0000256" key="5">
    <source>
        <dbReference type="SAM" id="MobiDB-lite"/>
    </source>
</evidence>
<name>A0A0M4D196_STRPR</name>
<dbReference type="InterPro" id="IPR013320">
    <property type="entry name" value="ConA-like_dom_sf"/>
</dbReference>
<dbReference type="OrthoDB" id="9801455at2"/>
<dbReference type="InterPro" id="IPR051795">
    <property type="entry name" value="Glycosyl_Hydrlase_43"/>
</dbReference>
<dbReference type="GeneID" id="97238049"/>
<dbReference type="STRING" id="38300.SPRI_0872"/>
<accession>A0A0M4D196</accession>
<dbReference type="AlphaFoldDB" id="A0A0M4D196"/>
<dbReference type="Pfam" id="PF04616">
    <property type="entry name" value="Glyco_hydro_43"/>
    <property type="match status" value="1"/>
</dbReference>
<sequence>MRTGDLGDGTYRNPVLAADWSDPDVVRVGDDFYLTASSFGRAPGLPLLHSRDLVNWTLIGHALERLEPAAAFALPRQDGGVWAPSIRHHDDRFWIFWGDPDHGIWQVNSTDVRRGWSRPHLVKEGKGLIDPCPLWDEETGEAFLVHAWARSRSGINNRLTGHRMRPDGSALLDEGKTVVDADGIPGWFTLEGPKLYRHDGWFWILAPAGGVRTGWQGALRSRDFFGPYEERVVLEQGDTPVNGPHQGGWVRTRYGEDWFLHFQDRGAYGRVVHLQPMQWDDDGWPVLGDGGSPVLLHPKPDLPEQPRSAPATDDGFPGGRFGRQWQWAANPGEGWAPLHSGDGLRLMCVRGDDTHDLRRLPNVLTQRLPAADAVVEVELCLDDDEPGARAGLAVLGDAYAWIGLERADDGTVRLVHRFAEAAAERERDAALPRPAPGGRALLRIETGAGARCRFSAAVPGAGQDGFVPSGPVFTATPWRWTGALLGLFAAAPVAERTAAAGHAGAAMFTRFRITSPRTPARTRTSARTRTPVRAEKSRP</sequence>
<dbReference type="EMBL" id="CP011340">
    <property type="protein sequence ID" value="ALC19178.1"/>
    <property type="molecule type" value="Genomic_DNA"/>
</dbReference>
<comment type="similarity">
    <text evidence="1 4">Belongs to the glycosyl hydrolase 43 family.</text>
</comment>
<dbReference type="CDD" id="cd09001">
    <property type="entry name" value="GH43_FsAxh1-like"/>
    <property type="match status" value="1"/>
</dbReference>
<organism evidence="6">
    <name type="scientific">Streptomyces pristinaespiralis</name>
    <dbReference type="NCBI Taxonomy" id="38300"/>
    <lineage>
        <taxon>Bacteria</taxon>
        <taxon>Bacillati</taxon>
        <taxon>Actinomycetota</taxon>
        <taxon>Actinomycetes</taxon>
        <taxon>Kitasatosporales</taxon>
        <taxon>Streptomycetaceae</taxon>
        <taxon>Streptomyces</taxon>
    </lineage>
</organism>
<evidence type="ECO:0000256" key="3">
    <source>
        <dbReference type="ARBA" id="ARBA00023295"/>
    </source>
</evidence>
<dbReference type="RefSeq" id="WP_078951205.1">
    <property type="nucleotide sequence ID" value="NZ_CP011340.1"/>
</dbReference>
<evidence type="ECO:0000256" key="2">
    <source>
        <dbReference type="ARBA" id="ARBA00022801"/>
    </source>
</evidence>
<evidence type="ECO:0000313" key="6">
    <source>
        <dbReference type="EMBL" id="ALC19178.1"/>
    </source>
</evidence>
<evidence type="ECO:0000313" key="7">
    <source>
        <dbReference type="Proteomes" id="UP000060513"/>
    </source>
</evidence>
<keyword evidence="3 4" id="KW-0326">Glycosidase</keyword>
<dbReference type="PANTHER" id="PTHR42812">
    <property type="entry name" value="BETA-XYLOSIDASE"/>
    <property type="match status" value="1"/>
</dbReference>
<dbReference type="GO" id="GO:0004553">
    <property type="term" value="F:hydrolase activity, hydrolyzing O-glycosyl compounds"/>
    <property type="evidence" value="ECO:0007669"/>
    <property type="project" value="InterPro"/>
</dbReference>
<dbReference type="KEGG" id="spri:SPRI_0872"/>